<gene>
    <name evidence="3" type="ORF">Ctaglu_00270</name>
</gene>
<dbReference type="EMBL" id="BHYK01000001">
    <property type="protein sequence ID" value="GCD08404.1"/>
    <property type="molecule type" value="Genomic_DNA"/>
</dbReference>
<evidence type="ECO:0008006" key="5">
    <source>
        <dbReference type="Google" id="ProtNLM"/>
    </source>
</evidence>
<proteinExistence type="predicted"/>
<name>A0A401UFW5_9CLOT</name>
<comment type="caution">
    <text evidence="3">The sequence shown here is derived from an EMBL/GenBank/DDBJ whole genome shotgun (WGS) entry which is preliminary data.</text>
</comment>
<dbReference type="Proteomes" id="UP000287872">
    <property type="component" value="Unassembled WGS sequence"/>
</dbReference>
<feature type="compositionally biased region" description="Basic and acidic residues" evidence="1">
    <location>
        <begin position="27"/>
        <end position="46"/>
    </location>
</feature>
<dbReference type="OrthoDB" id="1907298at2"/>
<evidence type="ECO:0000256" key="1">
    <source>
        <dbReference type="SAM" id="MobiDB-lite"/>
    </source>
</evidence>
<accession>A0A401UFW5</accession>
<dbReference type="RefSeq" id="WP_124996849.1">
    <property type="nucleotide sequence ID" value="NZ_BHYK01000001.1"/>
</dbReference>
<evidence type="ECO:0000256" key="2">
    <source>
        <dbReference type="SAM" id="SignalP"/>
    </source>
</evidence>
<feature type="signal peptide" evidence="2">
    <location>
        <begin position="1"/>
        <end position="22"/>
    </location>
</feature>
<sequence length="178" mass="20086">MVKKVLSSILVLVMAGSLVACSGNKNVTKDDTATKQEETKKTETTEPAKEAIKFESLTQMMDSISEKDQYYSDHYNLKILKKDALVAYDAKATTVRQKAMADNKIDAKSSKTYKYYNNVNGVRFEKDYIVVYDASKVPTTVYDVIIALSDKDEPSLKEVKENKAIITDEFKVLFPKEL</sequence>
<dbReference type="AlphaFoldDB" id="A0A401UFW5"/>
<evidence type="ECO:0000313" key="3">
    <source>
        <dbReference type="EMBL" id="GCD08404.1"/>
    </source>
</evidence>
<reference evidence="3 4" key="1">
    <citation type="submission" date="2018-11" db="EMBL/GenBank/DDBJ databases">
        <title>Genome sequencing and assembly of Clostridium tagluense strain A121.</title>
        <authorList>
            <person name="Murakami T."/>
            <person name="Segawa T."/>
            <person name="Shcherbakova V.A."/>
            <person name="Mori H."/>
            <person name="Yoshimura Y."/>
        </authorList>
    </citation>
    <scope>NUCLEOTIDE SEQUENCE [LARGE SCALE GENOMIC DNA]</scope>
    <source>
        <strain evidence="3 4">A121</strain>
    </source>
</reference>
<evidence type="ECO:0000313" key="4">
    <source>
        <dbReference type="Proteomes" id="UP000287872"/>
    </source>
</evidence>
<feature type="region of interest" description="Disordered" evidence="1">
    <location>
        <begin position="26"/>
        <end position="46"/>
    </location>
</feature>
<organism evidence="3 4">
    <name type="scientific">Clostridium tagluense</name>
    <dbReference type="NCBI Taxonomy" id="360422"/>
    <lineage>
        <taxon>Bacteria</taxon>
        <taxon>Bacillati</taxon>
        <taxon>Bacillota</taxon>
        <taxon>Clostridia</taxon>
        <taxon>Eubacteriales</taxon>
        <taxon>Clostridiaceae</taxon>
        <taxon>Clostridium</taxon>
    </lineage>
</organism>
<keyword evidence="2" id="KW-0732">Signal</keyword>
<keyword evidence="4" id="KW-1185">Reference proteome</keyword>
<protein>
    <recommendedName>
        <fullName evidence="5">Lipoprotein</fullName>
    </recommendedName>
</protein>
<feature type="chain" id="PRO_5038347158" description="Lipoprotein" evidence="2">
    <location>
        <begin position="23"/>
        <end position="178"/>
    </location>
</feature>
<dbReference type="PROSITE" id="PS51257">
    <property type="entry name" value="PROKAR_LIPOPROTEIN"/>
    <property type="match status" value="1"/>
</dbReference>